<keyword evidence="3" id="KW-0274">FAD</keyword>
<dbReference type="EMBL" id="MH427341">
    <property type="protein sequence ID" value="QAR17768.1"/>
    <property type="molecule type" value="mRNA"/>
</dbReference>
<dbReference type="Gene3D" id="3.50.50.100">
    <property type="match status" value="1"/>
</dbReference>
<keyword evidence="4" id="KW-0560">Oxidoreductase</keyword>
<proteinExistence type="evidence at transcript level"/>
<keyword evidence="5" id="KW-0520">NAD</keyword>
<evidence type="ECO:0000313" key="8">
    <source>
        <dbReference type="EMBL" id="QAR17768.1"/>
    </source>
</evidence>
<dbReference type="InterPro" id="IPR054585">
    <property type="entry name" value="NDH2-like_C"/>
</dbReference>
<sequence length="458" mass="51906">MLQYLKYKNISSFCFSTLKSQKEKVVILGAGWGGFNVARSIDRKQYDVTLISPRNHFLFTPLLPSTSVGTLEFRCIQEPIRTIKNMHYIQAKANNIDFQQQIICCQDAFKKEVFDVKYDKLVIAVGSKTNTFGTPGVDKYLGESVFFLKQLYHARMIRNRIIECFERAAMPHIPLNEKKRLLSFVVVGGGPTSCEFTSELHDFLYYDMPRLYPDLQEYVQVHLIEAGPDLLGSFDQSLKNYVQKLFKKRYINVKTGVSVKGLSEEQIPGHHSKDTFAELSNGTKIQFGMLVWSAGLQSIKLVKALDGIKKGKTGRIEVNEQLKVQLIGESGHLENVFALGDCAANSQQPLPQIAQAAQQQGKFVANYINKNLKSDEVKFELFNLGSMASIGQLKGVYDGTHVGNPYGKEYKIPKISGFLAFLVWRTGYWGKQVSLSNKILIPMHWFKSYIFGRDISRF</sequence>
<dbReference type="PRINTS" id="PR00368">
    <property type="entry name" value="FADPNR"/>
</dbReference>
<evidence type="ECO:0000256" key="3">
    <source>
        <dbReference type="ARBA" id="ARBA00022827"/>
    </source>
</evidence>
<dbReference type="InterPro" id="IPR023753">
    <property type="entry name" value="FAD/NAD-binding_dom"/>
</dbReference>
<reference evidence="8" key="1">
    <citation type="submission" date="2018-06" db="EMBL/GenBank/DDBJ databases">
        <title>Oxidases in Philasterides.</title>
        <authorList>
            <person name="Folgueira I."/>
            <person name="deFelipe A.P."/>
            <person name="Lamas J."/>
            <person name="Leiro J."/>
        </authorList>
    </citation>
    <scope>NUCLEOTIDE SEQUENCE</scope>
</reference>
<name>A0A410JA44_9CILI</name>
<evidence type="ECO:0000256" key="1">
    <source>
        <dbReference type="ARBA" id="ARBA00005272"/>
    </source>
</evidence>
<dbReference type="GO" id="GO:0003954">
    <property type="term" value="F:NADH dehydrogenase activity"/>
    <property type="evidence" value="ECO:0007669"/>
    <property type="project" value="InterPro"/>
</dbReference>
<evidence type="ECO:0000259" key="7">
    <source>
        <dbReference type="Pfam" id="PF22366"/>
    </source>
</evidence>
<dbReference type="Pfam" id="PF07992">
    <property type="entry name" value="Pyr_redox_2"/>
    <property type="match status" value="1"/>
</dbReference>
<organism evidence="8">
    <name type="scientific">Philasterides dicentrarchi</name>
    <dbReference type="NCBI Taxonomy" id="282688"/>
    <lineage>
        <taxon>Eukaryota</taxon>
        <taxon>Sar</taxon>
        <taxon>Alveolata</taxon>
        <taxon>Ciliophora</taxon>
        <taxon>Intramacronucleata</taxon>
        <taxon>Oligohymenophorea</taxon>
        <taxon>Scuticociliatia</taxon>
        <taxon>Philasterida</taxon>
        <taxon>Philasteridae</taxon>
        <taxon>Philasterides</taxon>
    </lineage>
</organism>
<dbReference type="SUPFAM" id="SSF51905">
    <property type="entry name" value="FAD/NAD(P)-binding domain"/>
    <property type="match status" value="2"/>
</dbReference>
<dbReference type="InterPro" id="IPR045024">
    <property type="entry name" value="NDH-2"/>
</dbReference>
<dbReference type="PANTHER" id="PTHR43706:SF13">
    <property type="entry name" value="NADH DEHYDROGENASE-RELATED"/>
    <property type="match status" value="1"/>
</dbReference>
<dbReference type="PANTHER" id="PTHR43706">
    <property type="entry name" value="NADH DEHYDROGENASE"/>
    <property type="match status" value="1"/>
</dbReference>
<accession>A0A410JA44</accession>
<feature type="domain" description="FAD/NAD(P)-binding" evidence="6">
    <location>
        <begin position="24"/>
        <end position="361"/>
    </location>
</feature>
<dbReference type="Pfam" id="PF22366">
    <property type="entry name" value="NDH2_C"/>
    <property type="match status" value="1"/>
</dbReference>
<feature type="domain" description="External alternative NADH-ubiquinone oxidoreductase-like C-terminal" evidence="7">
    <location>
        <begin position="384"/>
        <end position="454"/>
    </location>
</feature>
<dbReference type="GO" id="GO:0005739">
    <property type="term" value="C:mitochondrion"/>
    <property type="evidence" value="ECO:0007669"/>
    <property type="project" value="UniProtKB-ARBA"/>
</dbReference>
<dbReference type="InterPro" id="IPR036188">
    <property type="entry name" value="FAD/NAD-bd_sf"/>
</dbReference>
<keyword evidence="2" id="KW-0285">Flavoprotein</keyword>
<evidence type="ECO:0000259" key="6">
    <source>
        <dbReference type="Pfam" id="PF07992"/>
    </source>
</evidence>
<protein>
    <submittedName>
        <fullName evidence="8">Pyridine nucleotide-disulfide oxidoreductase</fullName>
    </submittedName>
</protein>
<evidence type="ECO:0000256" key="5">
    <source>
        <dbReference type="ARBA" id="ARBA00023027"/>
    </source>
</evidence>
<evidence type="ECO:0000256" key="2">
    <source>
        <dbReference type="ARBA" id="ARBA00022630"/>
    </source>
</evidence>
<dbReference type="AlphaFoldDB" id="A0A410JA44"/>
<comment type="similarity">
    <text evidence="1">Belongs to the NADH dehydrogenase family.</text>
</comment>
<evidence type="ECO:0000256" key="4">
    <source>
        <dbReference type="ARBA" id="ARBA00023002"/>
    </source>
</evidence>